<dbReference type="InterPro" id="IPR016024">
    <property type="entry name" value="ARM-type_fold"/>
</dbReference>
<evidence type="ECO:0000313" key="1">
    <source>
        <dbReference type="EMBL" id="KAA6390335.1"/>
    </source>
</evidence>
<accession>A0A5J4W6I2</accession>
<proteinExistence type="predicted"/>
<dbReference type="EMBL" id="SNRW01003253">
    <property type="protein sequence ID" value="KAA6390335.1"/>
    <property type="molecule type" value="Genomic_DNA"/>
</dbReference>
<dbReference type="InterPro" id="IPR011989">
    <property type="entry name" value="ARM-like"/>
</dbReference>
<organism evidence="1 2">
    <name type="scientific">Streblomastix strix</name>
    <dbReference type="NCBI Taxonomy" id="222440"/>
    <lineage>
        <taxon>Eukaryota</taxon>
        <taxon>Metamonada</taxon>
        <taxon>Preaxostyla</taxon>
        <taxon>Oxymonadida</taxon>
        <taxon>Streblomastigidae</taxon>
        <taxon>Streblomastix</taxon>
    </lineage>
</organism>
<reference evidence="1 2" key="1">
    <citation type="submission" date="2019-03" db="EMBL/GenBank/DDBJ databases">
        <title>Single cell metagenomics reveals metabolic interactions within the superorganism composed of flagellate Streblomastix strix and complex community of Bacteroidetes bacteria on its surface.</title>
        <authorList>
            <person name="Treitli S.C."/>
            <person name="Kolisko M."/>
            <person name="Husnik F."/>
            <person name="Keeling P."/>
            <person name="Hampl V."/>
        </authorList>
    </citation>
    <scope>NUCLEOTIDE SEQUENCE [LARGE SCALE GENOMIC DNA]</scope>
    <source>
        <strain evidence="1">ST1C</strain>
    </source>
</reference>
<sequence>MSQDSNFINFQEITDILKLPLIGTEEEISKIIQQQENICKRLISETEDDLDEFAQDQVIDTAFLNISNIQDTINIRRLIYRKKNPYPGFIRLLQHQDDKVVLCSLQCIGNILDGCVDSKVQIKTHPHYQQLVDFEGIQKLFSFFQQTSNKKLKDAASICIVDDDEWTSSYSRRALRHLYMDKFNRSEIISEDQLEVILQDLEQPLEGNEEEIKLIQQKQLCIALKPYNSLIRLLDHSDKQVVNNSFSTIYMILYQAANQTPIKTCHPHFQALSDCQGIEKLFDLFINKRTSVLIGFCIGIVFRGRMIQDPAMRTELINFIKSQIINPDTITNGIAKLVLSYLSLNAEKFMIPLIHLLDCNIKKGVLQIIHFLAEFLTKINENGKIQQEDEFRIVLERNNELSKLEQIFSADKFKDDDIKKYAAIIIASLYKALKIPDKFRFAVIDCLKEVIYNEYKYDDEEDLVELASLALSRIAECEDNGLVLALNLLRFGSEETQLKVKEGISLDYIRDLYLNPDEDQPETTAFSAKLIDEWMLTIS</sequence>
<dbReference type="SUPFAM" id="SSF48371">
    <property type="entry name" value="ARM repeat"/>
    <property type="match status" value="1"/>
</dbReference>
<protein>
    <submittedName>
        <fullName evidence="1">Uncharacterized protein</fullName>
    </submittedName>
</protein>
<dbReference type="Gene3D" id="1.25.10.10">
    <property type="entry name" value="Leucine-rich Repeat Variant"/>
    <property type="match status" value="1"/>
</dbReference>
<gene>
    <name evidence="1" type="ORF">EZS28_014139</name>
</gene>
<dbReference type="Proteomes" id="UP000324800">
    <property type="component" value="Unassembled WGS sequence"/>
</dbReference>
<name>A0A5J4W6I2_9EUKA</name>
<dbReference type="AlphaFoldDB" id="A0A5J4W6I2"/>
<comment type="caution">
    <text evidence="1">The sequence shown here is derived from an EMBL/GenBank/DDBJ whole genome shotgun (WGS) entry which is preliminary data.</text>
</comment>
<evidence type="ECO:0000313" key="2">
    <source>
        <dbReference type="Proteomes" id="UP000324800"/>
    </source>
</evidence>